<keyword evidence="2" id="KW-0812">Transmembrane</keyword>
<proteinExistence type="predicted"/>
<dbReference type="Proteomes" id="UP000268093">
    <property type="component" value="Unassembled WGS sequence"/>
</dbReference>
<feature type="region of interest" description="Disordered" evidence="1">
    <location>
        <begin position="137"/>
        <end position="172"/>
    </location>
</feature>
<evidence type="ECO:0000313" key="3">
    <source>
        <dbReference type="EMBL" id="RUP46475.1"/>
    </source>
</evidence>
<organism evidence="3 4">
    <name type="scientific">Jimgerdemannia flammicorona</name>
    <dbReference type="NCBI Taxonomy" id="994334"/>
    <lineage>
        <taxon>Eukaryota</taxon>
        <taxon>Fungi</taxon>
        <taxon>Fungi incertae sedis</taxon>
        <taxon>Mucoromycota</taxon>
        <taxon>Mucoromycotina</taxon>
        <taxon>Endogonomycetes</taxon>
        <taxon>Endogonales</taxon>
        <taxon>Endogonaceae</taxon>
        <taxon>Jimgerdemannia</taxon>
    </lineage>
</organism>
<keyword evidence="2" id="KW-1133">Transmembrane helix</keyword>
<dbReference type="AlphaFoldDB" id="A0A433D6M1"/>
<feature type="compositionally biased region" description="Acidic residues" evidence="1">
    <location>
        <begin position="160"/>
        <end position="170"/>
    </location>
</feature>
<evidence type="ECO:0000313" key="4">
    <source>
        <dbReference type="Proteomes" id="UP000268093"/>
    </source>
</evidence>
<dbReference type="PANTHER" id="PTHR41807:SF1">
    <property type="entry name" value="GLUTATHIONE TRANSFERASE 3"/>
    <property type="match status" value="1"/>
</dbReference>
<feature type="compositionally biased region" description="Polar residues" evidence="1">
    <location>
        <begin position="78"/>
        <end position="87"/>
    </location>
</feature>
<protein>
    <submittedName>
        <fullName evidence="3">Uncharacterized protein</fullName>
    </submittedName>
</protein>
<feature type="region of interest" description="Disordered" evidence="1">
    <location>
        <begin position="78"/>
        <end position="100"/>
    </location>
</feature>
<comment type="caution">
    <text evidence="3">The sequence shown here is derived from an EMBL/GenBank/DDBJ whole genome shotgun (WGS) entry which is preliminary data.</text>
</comment>
<keyword evidence="2" id="KW-0472">Membrane</keyword>
<evidence type="ECO:0000256" key="1">
    <source>
        <dbReference type="SAM" id="MobiDB-lite"/>
    </source>
</evidence>
<name>A0A433D6M1_9FUNG</name>
<dbReference type="EMBL" id="RBNI01005787">
    <property type="protein sequence ID" value="RUP46475.1"/>
    <property type="molecule type" value="Genomic_DNA"/>
</dbReference>
<reference evidence="3 4" key="1">
    <citation type="journal article" date="2018" name="New Phytol.">
        <title>Phylogenomics of Endogonaceae and evolution of mycorrhizas within Mucoromycota.</title>
        <authorList>
            <person name="Chang Y."/>
            <person name="Desiro A."/>
            <person name="Na H."/>
            <person name="Sandor L."/>
            <person name="Lipzen A."/>
            <person name="Clum A."/>
            <person name="Barry K."/>
            <person name="Grigoriev I.V."/>
            <person name="Martin F.M."/>
            <person name="Stajich J.E."/>
            <person name="Smith M.E."/>
            <person name="Bonito G."/>
            <person name="Spatafora J.W."/>
        </authorList>
    </citation>
    <scope>NUCLEOTIDE SEQUENCE [LARGE SCALE GENOMIC DNA]</scope>
    <source>
        <strain evidence="3 4">GMNB39</strain>
    </source>
</reference>
<dbReference type="InterPro" id="IPR038872">
    <property type="entry name" value="Put_GTT3"/>
</dbReference>
<feature type="transmembrane region" description="Helical" evidence="2">
    <location>
        <begin position="368"/>
        <end position="388"/>
    </location>
</feature>
<keyword evidence="4" id="KW-1185">Reference proteome</keyword>
<accession>A0A433D6M1</accession>
<dbReference type="PANTHER" id="PTHR41807">
    <property type="entry name" value="GLUTATHIONE TRANSFERASE 3"/>
    <property type="match status" value="1"/>
</dbReference>
<feature type="transmembrane region" description="Helical" evidence="2">
    <location>
        <begin position="338"/>
        <end position="356"/>
    </location>
</feature>
<dbReference type="GO" id="GO:0016020">
    <property type="term" value="C:membrane"/>
    <property type="evidence" value="ECO:0007669"/>
    <property type="project" value="TreeGrafter"/>
</dbReference>
<feature type="transmembrane region" description="Helical" evidence="2">
    <location>
        <begin position="254"/>
        <end position="276"/>
    </location>
</feature>
<gene>
    <name evidence="3" type="ORF">BC936DRAFT_146913</name>
</gene>
<sequence length="395" mass="44728">MSASPLNLARRRKTELKVAAESWFTIGRSSFRPRGQNQQIKHAQSAYVPAYDVPLTDPYHLPRHRTYLESNDISGNESVSNLLNASPSPVKRRMRAETPSKRISARISTKRIINGIKIEPESDLEEVLFTSPIERNYTDPLQPLRRSSRRSVKEEPRLGDEDEQEDEEEHDSNRVLGVLQNGNGPFQNGSKDDSFPSYVPEVHDLDADVVNANLAAVISSRINGGWSSARKTMRIGHMWGLLKRAQKRASNARTIVYASLLLEFAVFLTNAIPWTYHLIVGPTQYYLLSDPVTHDLYLPDFFVLLTWPFWRPFLLYLGLLLVAPLTASFLVNFEPRRATYSPLTFSVVKLVTAFYATNHWQLLNDTFANVPATLVLIDAAVGVVYSIYEAIVVRK</sequence>
<feature type="transmembrane region" description="Helical" evidence="2">
    <location>
        <begin position="313"/>
        <end position="331"/>
    </location>
</feature>
<dbReference type="OrthoDB" id="4034134at2759"/>
<evidence type="ECO:0000256" key="2">
    <source>
        <dbReference type="SAM" id="Phobius"/>
    </source>
</evidence>